<reference evidence="7" key="1">
    <citation type="submission" date="2019-06" db="EMBL/GenBank/DDBJ databases">
        <title>The complete genome of Emcibacter congregatus ZYLT.</title>
        <authorList>
            <person name="Zhao Z."/>
        </authorList>
    </citation>
    <scope>NUCLEOTIDE SEQUENCE [LARGE SCALE GENOMIC DNA]</scope>
    <source>
        <strain evidence="7">MCCC 1A06723</strain>
    </source>
</reference>
<evidence type="ECO:0000256" key="5">
    <source>
        <dbReference type="SAM" id="MobiDB-lite"/>
    </source>
</evidence>
<dbReference type="SUPFAM" id="SSF53335">
    <property type="entry name" value="S-adenosyl-L-methionine-dependent methyltransferases"/>
    <property type="match status" value="1"/>
</dbReference>
<proteinExistence type="predicted"/>
<keyword evidence="2 6" id="KW-0489">Methyltransferase</keyword>
<protein>
    <submittedName>
        <fullName evidence="6">Methyltransferase domain-containing protein</fullName>
    </submittedName>
</protein>
<dbReference type="InterPro" id="IPR029063">
    <property type="entry name" value="SAM-dependent_MTases_sf"/>
</dbReference>
<organism evidence="6 7">
    <name type="scientific">Emcibacter nanhaiensis</name>
    <dbReference type="NCBI Taxonomy" id="1505037"/>
    <lineage>
        <taxon>Bacteria</taxon>
        <taxon>Pseudomonadati</taxon>
        <taxon>Pseudomonadota</taxon>
        <taxon>Alphaproteobacteria</taxon>
        <taxon>Emcibacterales</taxon>
        <taxon>Emcibacteraceae</taxon>
        <taxon>Emcibacter</taxon>
    </lineage>
</organism>
<evidence type="ECO:0000256" key="1">
    <source>
        <dbReference type="ARBA" id="ARBA00005189"/>
    </source>
</evidence>
<dbReference type="PANTHER" id="PTHR44307">
    <property type="entry name" value="PHOSPHOETHANOLAMINE METHYLTRANSFERASE"/>
    <property type="match status" value="1"/>
</dbReference>
<dbReference type="RefSeq" id="WP_139942110.1">
    <property type="nucleotide sequence ID" value="NZ_JBHSYP010000005.1"/>
</dbReference>
<comment type="pathway">
    <text evidence="4">Phospholipid metabolism.</text>
</comment>
<accession>A0A501PD13</accession>
<dbReference type="Gene3D" id="3.40.50.150">
    <property type="entry name" value="Vaccinia Virus protein VP39"/>
    <property type="match status" value="1"/>
</dbReference>
<feature type="compositionally biased region" description="Low complexity" evidence="5">
    <location>
        <begin position="47"/>
        <end position="58"/>
    </location>
</feature>
<keyword evidence="3 6" id="KW-0808">Transferase</keyword>
<name>A0A501PD13_9PROT</name>
<comment type="pathway">
    <text evidence="1">Lipid metabolism.</text>
</comment>
<evidence type="ECO:0000256" key="2">
    <source>
        <dbReference type="ARBA" id="ARBA00022603"/>
    </source>
</evidence>
<comment type="caution">
    <text evidence="6">The sequence shown here is derived from an EMBL/GenBank/DDBJ whole genome shotgun (WGS) entry which is preliminary data.</text>
</comment>
<feature type="region of interest" description="Disordered" evidence="5">
    <location>
        <begin position="32"/>
        <end position="58"/>
    </location>
</feature>
<dbReference type="Proteomes" id="UP000319148">
    <property type="component" value="Unassembled WGS sequence"/>
</dbReference>
<gene>
    <name evidence="6" type="ORF">FIV46_16965</name>
</gene>
<evidence type="ECO:0000256" key="4">
    <source>
        <dbReference type="ARBA" id="ARBA00025707"/>
    </source>
</evidence>
<dbReference type="GO" id="GO:0032259">
    <property type="term" value="P:methylation"/>
    <property type="evidence" value="ECO:0007669"/>
    <property type="project" value="UniProtKB-KW"/>
</dbReference>
<dbReference type="GO" id="GO:0008168">
    <property type="term" value="F:methyltransferase activity"/>
    <property type="evidence" value="ECO:0007669"/>
    <property type="project" value="UniProtKB-KW"/>
</dbReference>
<dbReference type="AlphaFoldDB" id="A0A501PD13"/>
<sequence>MANAQKSEKIPLKLRLKAWWNGYDVNDMKARLNKGDADDVSANSDTSSESPEAPEAVPAPKAAMEEAKDRLSGNLAVLPWDETRMEVSQLVWGQGYCGPGGPEHIKAMSKLLAMTPEMSAAVIGAGLGGPCRVMAEEFGVWITGYEESPELAKKGMSLSTMAGLGKKAEISAYDPNSKEPFSRRFDRAFAKEALYTVKEKSNLLAKMYEKLKDDALFLISDYTLSGPEVLEDEGVQKWLKQEINRPYPVTAEMMTALLEKAGFMIRVNEDISDLYIELIAKSWANADKIAATLATDNGENCPEIGVLMKEASFWSLRAKLLREKKIHVWRFLAYKPADN</sequence>
<evidence type="ECO:0000313" key="7">
    <source>
        <dbReference type="Proteomes" id="UP000319148"/>
    </source>
</evidence>
<evidence type="ECO:0000313" key="6">
    <source>
        <dbReference type="EMBL" id="TPD57794.1"/>
    </source>
</evidence>
<keyword evidence="7" id="KW-1185">Reference proteome</keyword>
<dbReference type="Pfam" id="PF13489">
    <property type="entry name" value="Methyltransf_23"/>
    <property type="match status" value="1"/>
</dbReference>
<dbReference type="OrthoDB" id="9765084at2"/>
<dbReference type="EMBL" id="VFIY01000018">
    <property type="protein sequence ID" value="TPD57794.1"/>
    <property type="molecule type" value="Genomic_DNA"/>
</dbReference>
<evidence type="ECO:0000256" key="3">
    <source>
        <dbReference type="ARBA" id="ARBA00022679"/>
    </source>
</evidence>
<dbReference type="PANTHER" id="PTHR44307:SF2">
    <property type="entry name" value="PHOSPHOETHANOLAMINE METHYLTRANSFERASE ISOFORM X1"/>
    <property type="match status" value="1"/>
</dbReference>